<feature type="transmembrane region" description="Helical" evidence="7">
    <location>
        <begin position="206"/>
        <end position="230"/>
    </location>
</feature>
<dbReference type="Proteomes" id="UP000269573">
    <property type="component" value="Unassembled WGS sequence"/>
</dbReference>
<protein>
    <submittedName>
        <fullName evidence="9">ABC transporter permease</fullName>
    </submittedName>
</protein>
<dbReference type="InterPro" id="IPR000515">
    <property type="entry name" value="MetI-like"/>
</dbReference>
<dbReference type="AlphaFoldDB" id="A0A3M8DS21"/>
<dbReference type="EMBL" id="RHHU01000001">
    <property type="protein sequence ID" value="RNB90950.1"/>
    <property type="molecule type" value="Genomic_DNA"/>
</dbReference>
<dbReference type="CDD" id="cd06261">
    <property type="entry name" value="TM_PBP2"/>
    <property type="match status" value="1"/>
</dbReference>
<feature type="domain" description="ABC transmembrane type-1" evidence="8">
    <location>
        <begin position="84"/>
        <end position="264"/>
    </location>
</feature>
<proteinExistence type="inferred from homology"/>
<reference evidence="9 10" key="1">
    <citation type="submission" date="2018-10" db="EMBL/GenBank/DDBJ databases">
        <title>Phylogenomics of Brevibacillus.</title>
        <authorList>
            <person name="Dunlap C."/>
        </authorList>
    </citation>
    <scope>NUCLEOTIDE SEQUENCE [LARGE SCALE GENOMIC DNA]</scope>
    <source>
        <strain evidence="9 10">JCM 15774</strain>
    </source>
</reference>
<evidence type="ECO:0000256" key="7">
    <source>
        <dbReference type="RuleBase" id="RU363032"/>
    </source>
</evidence>
<feature type="transmembrane region" description="Helical" evidence="7">
    <location>
        <begin position="146"/>
        <end position="165"/>
    </location>
</feature>
<keyword evidence="6 7" id="KW-0472">Membrane</keyword>
<evidence type="ECO:0000313" key="10">
    <source>
        <dbReference type="Proteomes" id="UP000269573"/>
    </source>
</evidence>
<keyword evidence="3" id="KW-1003">Cell membrane</keyword>
<dbReference type="GO" id="GO:0005886">
    <property type="term" value="C:plasma membrane"/>
    <property type="evidence" value="ECO:0007669"/>
    <property type="project" value="UniProtKB-SubCell"/>
</dbReference>
<organism evidence="9 10">
    <name type="scientific">Brevibacillus nitrificans</name>
    <dbReference type="NCBI Taxonomy" id="651560"/>
    <lineage>
        <taxon>Bacteria</taxon>
        <taxon>Bacillati</taxon>
        <taxon>Bacillota</taxon>
        <taxon>Bacilli</taxon>
        <taxon>Bacillales</taxon>
        <taxon>Paenibacillaceae</taxon>
        <taxon>Brevibacillus</taxon>
    </lineage>
</organism>
<evidence type="ECO:0000256" key="4">
    <source>
        <dbReference type="ARBA" id="ARBA00022692"/>
    </source>
</evidence>
<sequence>MMSELSKAVTTGSTSIPAKKKRKSMISPAVTYPVITVVIILGIWEIFGQLGMIDTFIFNWPSNIIASIWQFMANGAVFEHLLTSFIELAIGFALALIGIPIGLALGYWRKLDYAFDPIIIALYTTPVIALTPLFILWFGLGLLSKIMMVFTMSIFPILINTTAGVKTTDTSLIKAARSYGATELQLFKEVIFPSSMSYIVTGIRLAIGRAMIAVVVAEMLASTQGIGYAIRHASELFKTGEYLGYVAVLMVISVVLNQLLKVLERKIAPWRF</sequence>
<dbReference type="PANTHER" id="PTHR30151">
    <property type="entry name" value="ALKANE SULFONATE ABC TRANSPORTER-RELATED, MEMBRANE SUBUNIT"/>
    <property type="match status" value="1"/>
</dbReference>
<evidence type="ECO:0000259" key="8">
    <source>
        <dbReference type="PROSITE" id="PS50928"/>
    </source>
</evidence>
<dbReference type="SUPFAM" id="SSF161098">
    <property type="entry name" value="MetI-like"/>
    <property type="match status" value="1"/>
</dbReference>
<dbReference type="PROSITE" id="PS50928">
    <property type="entry name" value="ABC_TM1"/>
    <property type="match status" value="1"/>
</dbReference>
<dbReference type="GO" id="GO:0055085">
    <property type="term" value="P:transmembrane transport"/>
    <property type="evidence" value="ECO:0007669"/>
    <property type="project" value="InterPro"/>
</dbReference>
<comment type="subcellular location">
    <subcellularLocation>
        <location evidence="1 7">Cell membrane</location>
        <topology evidence="1 7">Multi-pass membrane protein</topology>
    </subcellularLocation>
</comment>
<gene>
    <name evidence="9" type="ORF">EDM59_00775</name>
</gene>
<dbReference type="Pfam" id="PF00528">
    <property type="entry name" value="BPD_transp_1"/>
    <property type="match status" value="1"/>
</dbReference>
<evidence type="ECO:0000256" key="6">
    <source>
        <dbReference type="ARBA" id="ARBA00023136"/>
    </source>
</evidence>
<evidence type="ECO:0000256" key="2">
    <source>
        <dbReference type="ARBA" id="ARBA00022448"/>
    </source>
</evidence>
<feature type="transmembrane region" description="Helical" evidence="7">
    <location>
        <begin position="120"/>
        <end position="140"/>
    </location>
</feature>
<evidence type="ECO:0000256" key="1">
    <source>
        <dbReference type="ARBA" id="ARBA00004651"/>
    </source>
</evidence>
<name>A0A3M8DS21_9BACL</name>
<dbReference type="InterPro" id="IPR035906">
    <property type="entry name" value="MetI-like_sf"/>
</dbReference>
<dbReference type="RefSeq" id="WP_122921885.1">
    <property type="nucleotide sequence ID" value="NZ_RHHU01000001.1"/>
</dbReference>
<keyword evidence="10" id="KW-1185">Reference proteome</keyword>
<keyword evidence="5 7" id="KW-1133">Transmembrane helix</keyword>
<dbReference type="Gene3D" id="1.10.3720.10">
    <property type="entry name" value="MetI-like"/>
    <property type="match status" value="1"/>
</dbReference>
<evidence type="ECO:0000256" key="5">
    <source>
        <dbReference type="ARBA" id="ARBA00022989"/>
    </source>
</evidence>
<comment type="similarity">
    <text evidence="7">Belongs to the binding-protein-dependent transport system permease family.</text>
</comment>
<keyword evidence="2 7" id="KW-0813">Transport</keyword>
<accession>A0A3M8DS21</accession>
<evidence type="ECO:0000313" key="9">
    <source>
        <dbReference type="EMBL" id="RNB90950.1"/>
    </source>
</evidence>
<feature type="transmembrane region" description="Helical" evidence="7">
    <location>
        <begin position="88"/>
        <end position="108"/>
    </location>
</feature>
<keyword evidence="4 7" id="KW-0812">Transmembrane</keyword>
<dbReference type="PANTHER" id="PTHR30151:SF0">
    <property type="entry name" value="ABC TRANSPORTER PERMEASE PROTEIN MJ0413-RELATED"/>
    <property type="match status" value="1"/>
</dbReference>
<feature type="transmembrane region" description="Helical" evidence="7">
    <location>
        <begin position="242"/>
        <end position="263"/>
    </location>
</feature>
<evidence type="ECO:0000256" key="3">
    <source>
        <dbReference type="ARBA" id="ARBA00022475"/>
    </source>
</evidence>
<feature type="transmembrane region" description="Helical" evidence="7">
    <location>
        <begin position="29"/>
        <end position="47"/>
    </location>
</feature>
<comment type="caution">
    <text evidence="9">The sequence shown here is derived from an EMBL/GenBank/DDBJ whole genome shotgun (WGS) entry which is preliminary data.</text>
</comment>